<feature type="domain" description="LA2681-like HEPN" evidence="1">
    <location>
        <begin position="277"/>
        <end position="483"/>
    </location>
</feature>
<dbReference type="Gene3D" id="1.25.40.10">
    <property type="entry name" value="Tetratricopeptide repeat domain"/>
    <property type="match status" value="1"/>
</dbReference>
<name>A0A4R1LPX6_9SPHI</name>
<keyword evidence="3" id="KW-1185">Reference proteome</keyword>
<evidence type="ECO:0000313" key="2">
    <source>
        <dbReference type="EMBL" id="TCK80905.1"/>
    </source>
</evidence>
<dbReference type="AlphaFoldDB" id="A0A4R1LPX6"/>
<dbReference type="EMBL" id="SMGO01000003">
    <property type="protein sequence ID" value="TCK80905.1"/>
    <property type="molecule type" value="Genomic_DNA"/>
</dbReference>
<dbReference type="Pfam" id="PF18733">
    <property type="entry name" value="HEPN_LA2681"/>
    <property type="match status" value="1"/>
</dbReference>
<reference evidence="2 3" key="1">
    <citation type="submission" date="2019-03" db="EMBL/GenBank/DDBJ databases">
        <title>Genomic Encyclopedia of Archaeal and Bacterial Type Strains, Phase II (KMG-II): from individual species to whole genera.</title>
        <authorList>
            <person name="Goeker M."/>
        </authorList>
    </citation>
    <scope>NUCLEOTIDE SEQUENCE [LARGE SCALE GENOMIC DNA]</scope>
    <source>
        <strain evidence="2 3">DSM 22554</strain>
    </source>
</reference>
<gene>
    <name evidence="2" type="ORF">C8N28_2660</name>
</gene>
<evidence type="ECO:0000259" key="1">
    <source>
        <dbReference type="Pfam" id="PF18733"/>
    </source>
</evidence>
<comment type="caution">
    <text evidence="2">The sequence shown here is derived from an EMBL/GenBank/DDBJ whole genome shotgun (WGS) entry which is preliminary data.</text>
</comment>
<sequence length="506" mass="59812">MSKRSFDQLLELDPTNFNDVEILDFIGELFDLSLDLNNPKGIDKGLELSLKIADGNLSNSDLIRFHYYLANGWSSRRFFTRYEKSESWDFDQQELSKELFHLRKCISIEDFNKEKSELQCQVYTNLGNHFSHVGRFIDAQEWWNKALSVISYFPMALGNIGHGLFSYAGCLYSSSHKTIFVYHAYKHLKQTLNYKNFLHPNAYQSFKKLLENIERQWPKEYLDSKQSFEFDLGKNKKLRSYREWCLQNTLYLNSLNDLGPLEIASHDLLHLPSMTVELNATPKYHTLFNQIKQEYGTARFLFYEGTRLPSQSYGDKDIVLVDTSDYAEYSYNLEKIKITYRIIYSLFDKIAYLLNDYLKVGMPRNRTSFRGLWHENNRDRSLRNIFMGNRNLALRGLYWLSKDLFDKDDAHVEAIEPEAKELSEIRNHIEHKSFKIKQYGNWGEDEDNFTFSIGRAKFEQKTFKQLRLIRAAIIYTSLAIHHEEVGKEQKHTILMYLPDVPFKDRI</sequence>
<protein>
    <recommendedName>
        <fullName evidence="1">LA2681-like HEPN domain-containing protein</fullName>
    </recommendedName>
</protein>
<dbReference type="RefSeq" id="WP_132225641.1">
    <property type="nucleotide sequence ID" value="NZ_SMGO01000003.1"/>
</dbReference>
<dbReference type="OrthoDB" id="108555at2"/>
<evidence type="ECO:0000313" key="3">
    <source>
        <dbReference type="Proteomes" id="UP000294616"/>
    </source>
</evidence>
<organism evidence="2 3">
    <name type="scientific">Albibacterium bauzanense</name>
    <dbReference type="NCBI Taxonomy" id="653929"/>
    <lineage>
        <taxon>Bacteria</taxon>
        <taxon>Pseudomonadati</taxon>
        <taxon>Bacteroidota</taxon>
        <taxon>Sphingobacteriia</taxon>
        <taxon>Sphingobacteriales</taxon>
        <taxon>Sphingobacteriaceae</taxon>
        <taxon>Albibacterium</taxon>
    </lineage>
</organism>
<dbReference type="Proteomes" id="UP000294616">
    <property type="component" value="Unassembled WGS sequence"/>
</dbReference>
<dbReference type="InterPro" id="IPR040826">
    <property type="entry name" value="HEPN_LA2681"/>
</dbReference>
<proteinExistence type="predicted"/>
<accession>A0A4R1LPX6</accession>
<dbReference type="InterPro" id="IPR011990">
    <property type="entry name" value="TPR-like_helical_dom_sf"/>
</dbReference>